<evidence type="ECO:0000256" key="1">
    <source>
        <dbReference type="ARBA" id="ARBA00010928"/>
    </source>
</evidence>
<name>A0A9X2RH23_9BACT</name>
<dbReference type="GO" id="GO:0016491">
    <property type="term" value="F:oxidoreductase activity"/>
    <property type="evidence" value="ECO:0007669"/>
    <property type="project" value="UniProtKB-KW"/>
</dbReference>
<dbReference type="EMBL" id="JANDBC010000002">
    <property type="protein sequence ID" value="MCP9291943.1"/>
    <property type="molecule type" value="Genomic_DNA"/>
</dbReference>
<dbReference type="Gene3D" id="3.30.360.10">
    <property type="entry name" value="Dihydrodipicolinate Reductase, domain 2"/>
    <property type="match status" value="1"/>
</dbReference>
<dbReference type="Pfam" id="PF01408">
    <property type="entry name" value="GFO_IDH_MocA"/>
    <property type="match status" value="1"/>
</dbReference>
<dbReference type="InterPro" id="IPR036291">
    <property type="entry name" value="NAD(P)-bd_dom_sf"/>
</dbReference>
<accession>A0A9X2RH23</accession>
<dbReference type="InterPro" id="IPR000683">
    <property type="entry name" value="Gfo/Idh/MocA-like_OxRdtase_N"/>
</dbReference>
<evidence type="ECO:0000313" key="5">
    <source>
        <dbReference type="EMBL" id="MCP9291943.1"/>
    </source>
</evidence>
<dbReference type="PANTHER" id="PTHR22604:SF105">
    <property type="entry name" value="TRANS-1,2-DIHYDROBENZENE-1,2-DIOL DEHYDROGENASE"/>
    <property type="match status" value="1"/>
</dbReference>
<evidence type="ECO:0000259" key="4">
    <source>
        <dbReference type="Pfam" id="PF22725"/>
    </source>
</evidence>
<dbReference type="Pfam" id="PF22725">
    <property type="entry name" value="GFO_IDH_MocA_C3"/>
    <property type="match status" value="1"/>
</dbReference>
<evidence type="ECO:0000313" key="6">
    <source>
        <dbReference type="Proteomes" id="UP001139125"/>
    </source>
</evidence>
<keyword evidence="6" id="KW-1185">Reference proteome</keyword>
<dbReference type="SUPFAM" id="SSF55347">
    <property type="entry name" value="Glyceraldehyde-3-phosphate dehydrogenase-like, C-terminal domain"/>
    <property type="match status" value="1"/>
</dbReference>
<reference evidence="5" key="1">
    <citation type="submission" date="2022-06" db="EMBL/GenBank/DDBJ databases">
        <title>Gracilimonas sp. CAU 1638 isolated from sea sediment.</title>
        <authorList>
            <person name="Kim W."/>
        </authorList>
    </citation>
    <scope>NUCLEOTIDE SEQUENCE</scope>
    <source>
        <strain evidence="5">CAU 1638</strain>
    </source>
</reference>
<protein>
    <submittedName>
        <fullName evidence="5">Gfo/Idh/MocA family oxidoreductase</fullName>
    </submittedName>
</protein>
<proteinExistence type="inferred from homology"/>
<sequence length="321" mass="35474">MDFIRWGVLSTAKIGVEQVIPAMQKGELSKISAISSRDVDRAIEVADRLGIEKAYGSYEELLEDEEIDAIYNPLPNHLHVPMTIKALEAGKHVLCEKPIAIDLAEAEELADVVRSFPELKVMEAFMYRFHPQWQVVKQWIDDGEIGAIQTIHSSFTYYNDDPENIRNKADMGGGGLLDIGCYCISASRYLFEEEPIDIKGEVEIHPDFGVDTIASGVLRFTKGTATFSCSTLASPDQKLIIYGTSGIIEMDIPFNPQESPASIRITSGGQVLKEKTLQANHYTLQGDAFSKAIIENRDVPTPIDDAVASMKVVDALLSLHK</sequence>
<evidence type="ECO:0000259" key="3">
    <source>
        <dbReference type="Pfam" id="PF01408"/>
    </source>
</evidence>
<evidence type="ECO:0000256" key="2">
    <source>
        <dbReference type="ARBA" id="ARBA00023002"/>
    </source>
</evidence>
<comment type="similarity">
    <text evidence="1">Belongs to the Gfo/Idh/MocA family.</text>
</comment>
<feature type="domain" description="Gfo/Idh/MocA-like oxidoreductase N-terminal" evidence="3">
    <location>
        <begin position="4"/>
        <end position="114"/>
    </location>
</feature>
<organism evidence="5 6">
    <name type="scientific">Gracilimonas sediminicola</name>
    <dbReference type="NCBI Taxonomy" id="2952158"/>
    <lineage>
        <taxon>Bacteria</taxon>
        <taxon>Pseudomonadati</taxon>
        <taxon>Balneolota</taxon>
        <taxon>Balneolia</taxon>
        <taxon>Balneolales</taxon>
        <taxon>Balneolaceae</taxon>
        <taxon>Gracilimonas</taxon>
    </lineage>
</organism>
<keyword evidence="2" id="KW-0560">Oxidoreductase</keyword>
<dbReference type="InterPro" id="IPR055170">
    <property type="entry name" value="GFO_IDH_MocA-like_dom"/>
</dbReference>
<dbReference type="InterPro" id="IPR050984">
    <property type="entry name" value="Gfo/Idh/MocA_domain"/>
</dbReference>
<dbReference type="Gene3D" id="3.40.50.720">
    <property type="entry name" value="NAD(P)-binding Rossmann-like Domain"/>
    <property type="match status" value="1"/>
</dbReference>
<dbReference type="RefSeq" id="WP_255134817.1">
    <property type="nucleotide sequence ID" value="NZ_JANDBC010000002.1"/>
</dbReference>
<feature type="domain" description="GFO/IDH/MocA-like oxidoreductase" evidence="4">
    <location>
        <begin position="133"/>
        <end position="249"/>
    </location>
</feature>
<gene>
    <name evidence="5" type="ORF">NM125_10185</name>
</gene>
<dbReference type="GO" id="GO:0000166">
    <property type="term" value="F:nucleotide binding"/>
    <property type="evidence" value="ECO:0007669"/>
    <property type="project" value="InterPro"/>
</dbReference>
<dbReference type="PANTHER" id="PTHR22604">
    <property type="entry name" value="OXIDOREDUCTASES"/>
    <property type="match status" value="1"/>
</dbReference>
<dbReference type="SUPFAM" id="SSF51735">
    <property type="entry name" value="NAD(P)-binding Rossmann-fold domains"/>
    <property type="match status" value="1"/>
</dbReference>
<dbReference type="AlphaFoldDB" id="A0A9X2RH23"/>
<dbReference type="Proteomes" id="UP001139125">
    <property type="component" value="Unassembled WGS sequence"/>
</dbReference>
<comment type="caution">
    <text evidence="5">The sequence shown here is derived from an EMBL/GenBank/DDBJ whole genome shotgun (WGS) entry which is preliminary data.</text>
</comment>